<evidence type="ECO:0000313" key="6">
    <source>
        <dbReference type="EMBL" id="CQR58212.1"/>
    </source>
</evidence>
<name>A0A0E4HF84_9BACL</name>
<organism evidence="6 7">
    <name type="scientific">Paenibacillus riograndensis SBR5</name>
    <dbReference type="NCBI Taxonomy" id="1073571"/>
    <lineage>
        <taxon>Bacteria</taxon>
        <taxon>Bacillati</taxon>
        <taxon>Bacillota</taxon>
        <taxon>Bacilli</taxon>
        <taxon>Bacillales</taxon>
        <taxon>Paenibacillaceae</taxon>
        <taxon>Paenibacillus</taxon>
        <taxon>Paenibacillus sonchi group</taxon>
    </lineage>
</organism>
<keyword evidence="3 6" id="KW-0012">Acyltransferase</keyword>
<dbReference type="EMBL" id="LN831776">
    <property type="protein sequence ID" value="CQR58212.1"/>
    <property type="molecule type" value="Genomic_DNA"/>
</dbReference>
<keyword evidence="2 6" id="KW-0808">Transferase</keyword>
<dbReference type="PANTHER" id="PTHR42681">
    <property type="entry name" value="MALONYL-COA-ACYL CARRIER PROTEIN TRANSACYLASE, MITOCHONDRIAL"/>
    <property type="match status" value="1"/>
</dbReference>
<gene>
    <name evidence="6" type="ORF">PRIO_5825</name>
</gene>
<evidence type="ECO:0000259" key="5">
    <source>
        <dbReference type="SMART" id="SM00827"/>
    </source>
</evidence>
<dbReference type="Pfam" id="PF00698">
    <property type="entry name" value="Acyl_transf_1"/>
    <property type="match status" value="1"/>
</dbReference>
<dbReference type="GO" id="GO:0006633">
    <property type="term" value="P:fatty acid biosynthetic process"/>
    <property type="evidence" value="ECO:0007669"/>
    <property type="project" value="TreeGrafter"/>
</dbReference>
<dbReference type="GO" id="GO:0005829">
    <property type="term" value="C:cytosol"/>
    <property type="evidence" value="ECO:0007669"/>
    <property type="project" value="TreeGrafter"/>
</dbReference>
<dbReference type="InterPro" id="IPR050858">
    <property type="entry name" value="Mal-CoA-ACP_Trans/PKS_FabD"/>
</dbReference>
<dbReference type="InterPro" id="IPR014043">
    <property type="entry name" value="Acyl_transferase_dom"/>
</dbReference>
<dbReference type="SMART" id="SM00827">
    <property type="entry name" value="PKS_AT"/>
    <property type="match status" value="1"/>
</dbReference>
<comment type="catalytic activity">
    <reaction evidence="4">
        <text>holo-[ACP] + malonyl-CoA = malonyl-[ACP] + CoA</text>
        <dbReference type="Rhea" id="RHEA:41792"/>
        <dbReference type="Rhea" id="RHEA-COMP:9623"/>
        <dbReference type="Rhea" id="RHEA-COMP:9685"/>
        <dbReference type="ChEBI" id="CHEBI:57287"/>
        <dbReference type="ChEBI" id="CHEBI:57384"/>
        <dbReference type="ChEBI" id="CHEBI:64479"/>
        <dbReference type="ChEBI" id="CHEBI:78449"/>
        <dbReference type="EC" id="2.3.1.39"/>
    </reaction>
</comment>
<evidence type="ECO:0000256" key="2">
    <source>
        <dbReference type="ARBA" id="ARBA00022679"/>
    </source>
</evidence>
<feature type="domain" description="Malonyl-CoA:ACP transacylase (MAT)" evidence="5">
    <location>
        <begin position="7"/>
        <end position="313"/>
    </location>
</feature>
<dbReference type="InterPro" id="IPR001227">
    <property type="entry name" value="Ac_transferase_dom_sf"/>
</dbReference>
<dbReference type="EC" id="2.3.1.39" evidence="1"/>
<dbReference type="Gene3D" id="3.30.70.250">
    <property type="entry name" value="Malonyl-CoA ACP transacylase, ACP-binding"/>
    <property type="match status" value="1"/>
</dbReference>
<reference evidence="7" key="1">
    <citation type="submission" date="2015-03" db="EMBL/GenBank/DDBJ databases">
        <authorList>
            <person name="Wibberg D."/>
        </authorList>
    </citation>
    <scope>NUCLEOTIDE SEQUENCE [LARGE SCALE GENOMIC DNA]</scope>
</reference>
<dbReference type="RefSeq" id="WP_020429590.1">
    <property type="nucleotide sequence ID" value="NZ_AGBD01000887.1"/>
</dbReference>
<protein>
    <recommendedName>
        <fullName evidence="1">[acyl-carrier-protein] S-malonyltransferase</fullName>
        <ecNumber evidence="1">2.3.1.39</ecNumber>
    </recommendedName>
</protein>
<evidence type="ECO:0000256" key="4">
    <source>
        <dbReference type="ARBA" id="ARBA00048462"/>
    </source>
</evidence>
<dbReference type="InterPro" id="IPR004410">
    <property type="entry name" value="Malonyl_CoA-ACP_transAc_FabD"/>
</dbReference>
<dbReference type="GO" id="GO:0004314">
    <property type="term" value="F:[acyl-carrier-protein] S-malonyltransferase activity"/>
    <property type="evidence" value="ECO:0007669"/>
    <property type="project" value="UniProtKB-EC"/>
</dbReference>
<dbReference type="SUPFAM" id="SSF52151">
    <property type="entry name" value="FabD/lysophospholipase-like"/>
    <property type="match status" value="1"/>
</dbReference>
<dbReference type="AlphaFoldDB" id="A0A0E4HF84"/>
<proteinExistence type="predicted"/>
<dbReference type="KEGG" id="pri:PRIO_5825"/>
<sequence length="418" mass="46377">MSKIAFLFSGQGSQYVGMGKSLYDNFSIAKETYAEASEVLGFDLGRLCFEGSSSELSRTENTQPAILAASIAQYRVYMQEIGEQPCYAAGHSLGEYSALAAAGAIEFADAVKLVRARGLYMKEAAETGAGAMAAIRDVEDSVIEEECRTLSAQGRIIGISNYNGNKDIVVSGEAQAVERLVEVLKNQGAQIFKLNVSAAFHSPIMEPAAVKLNRELGNYNFSQPQYQVISNVSALPYEDKGQIRDILTQQIVNPVNWYATMKYLERNGIDTAIEFGPKATLRNLVRNNTGIAAYSYDKQEDIEEIQAALLPEKGTSNSSSTFTLISRSLGISVATKNNNWNNEEYTRGVIEPYERIAKLQAELEETGKQPTVEQMHQAVDMLRSVFQTKQTPKEEQIERFNQLFQETNTRKYFENFSV</sequence>
<dbReference type="InterPro" id="IPR016035">
    <property type="entry name" value="Acyl_Trfase/lysoPLipase"/>
</dbReference>
<dbReference type="PATRIC" id="fig|1073571.4.peg.6255"/>
<accession>A0A0E4HF84</accession>
<dbReference type="SUPFAM" id="SSF55048">
    <property type="entry name" value="Probable ACP-binding domain of malonyl-CoA ACP transacylase"/>
    <property type="match status" value="1"/>
</dbReference>
<dbReference type="NCBIfam" id="TIGR00128">
    <property type="entry name" value="fabD"/>
    <property type="match status" value="1"/>
</dbReference>
<evidence type="ECO:0000313" key="7">
    <source>
        <dbReference type="Proteomes" id="UP000033163"/>
    </source>
</evidence>
<dbReference type="Gene3D" id="3.40.366.10">
    <property type="entry name" value="Malonyl-Coenzyme A Acyl Carrier Protein, domain 2"/>
    <property type="match status" value="1"/>
</dbReference>
<evidence type="ECO:0000256" key="1">
    <source>
        <dbReference type="ARBA" id="ARBA00013258"/>
    </source>
</evidence>
<dbReference type="PANTHER" id="PTHR42681:SF1">
    <property type="entry name" value="MALONYL-COA-ACYL CARRIER PROTEIN TRANSACYLASE, MITOCHONDRIAL"/>
    <property type="match status" value="1"/>
</dbReference>
<dbReference type="HOGENOM" id="CLU_030558_1_0_9"/>
<dbReference type="InterPro" id="IPR016036">
    <property type="entry name" value="Malonyl_transacylase_ACP-bd"/>
</dbReference>
<evidence type="ECO:0000256" key="3">
    <source>
        <dbReference type="ARBA" id="ARBA00023315"/>
    </source>
</evidence>
<dbReference type="Proteomes" id="UP000033163">
    <property type="component" value="Chromosome I"/>
</dbReference>